<dbReference type="Proteomes" id="UP001604336">
    <property type="component" value="Unassembled WGS sequence"/>
</dbReference>
<evidence type="ECO:0000259" key="1">
    <source>
        <dbReference type="Pfam" id="PF23005"/>
    </source>
</evidence>
<keyword evidence="3" id="KW-1185">Reference proteome</keyword>
<accession>A0ABD1PMJ8</accession>
<dbReference type="EMBL" id="JBFOLK010000013">
    <property type="protein sequence ID" value="KAL2465137.1"/>
    <property type="molecule type" value="Genomic_DNA"/>
</dbReference>
<name>A0ABD1PMJ8_9LAMI</name>
<evidence type="ECO:0000313" key="3">
    <source>
        <dbReference type="Proteomes" id="UP001604336"/>
    </source>
</evidence>
<proteinExistence type="predicted"/>
<reference evidence="3" key="1">
    <citation type="submission" date="2024-07" db="EMBL/GenBank/DDBJ databases">
        <title>Two chromosome-level genome assemblies of Korean endemic species Abeliophyllum distichum and Forsythia ovata (Oleaceae).</title>
        <authorList>
            <person name="Jang H."/>
        </authorList>
    </citation>
    <scope>NUCLEOTIDE SEQUENCE [LARGE SCALE GENOMIC DNA]</scope>
</reference>
<evidence type="ECO:0000313" key="2">
    <source>
        <dbReference type="EMBL" id="KAL2465137.1"/>
    </source>
</evidence>
<gene>
    <name evidence="2" type="ORF">Adt_40988</name>
</gene>
<comment type="caution">
    <text evidence="2">The sequence shown here is derived from an EMBL/GenBank/DDBJ whole genome shotgun (WGS) entry which is preliminary data.</text>
</comment>
<protein>
    <submittedName>
        <fullName evidence="2">ARM repeat superfamily protein</fullName>
    </submittedName>
</protein>
<organism evidence="2 3">
    <name type="scientific">Abeliophyllum distichum</name>
    <dbReference type="NCBI Taxonomy" id="126358"/>
    <lineage>
        <taxon>Eukaryota</taxon>
        <taxon>Viridiplantae</taxon>
        <taxon>Streptophyta</taxon>
        <taxon>Embryophyta</taxon>
        <taxon>Tracheophyta</taxon>
        <taxon>Spermatophyta</taxon>
        <taxon>Magnoliopsida</taxon>
        <taxon>eudicotyledons</taxon>
        <taxon>Gunneridae</taxon>
        <taxon>Pentapetalae</taxon>
        <taxon>asterids</taxon>
        <taxon>lamiids</taxon>
        <taxon>Lamiales</taxon>
        <taxon>Oleaceae</taxon>
        <taxon>Forsythieae</taxon>
        <taxon>Abeliophyllum</taxon>
    </lineage>
</organism>
<dbReference type="InterPro" id="IPR054296">
    <property type="entry name" value="DUF7032"/>
</dbReference>
<dbReference type="AlphaFoldDB" id="A0ABD1PMJ8"/>
<sequence length="130" mass="14507">MEGLRSKLATLKSNLFEISDSSHWSDDLLLCTLFSNLLSTLYRIEILCNQCSDLSFTPSKLLMHSDLNMASGWLSKQRHNLELLLRFGVLHQSTAIVLSRPNANGPKVDLCFLSRTSLPGSKLGIRDRGS</sequence>
<feature type="domain" description="DUF7032" evidence="1">
    <location>
        <begin position="4"/>
        <end position="89"/>
    </location>
</feature>
<dbReference type="Pfam" id="PF23005">
    <property type="entry name" value="DUF7032"/>
    <property type="match status" value="1"/>
</dbReference>